<protein>
    <submittedName>
        <fullName evidence="7">LysR family transcriptional regulator</fullName>
    </submittedName>
</protein>
<dbReference type="Proteomes" id="UP000655523">
    <property type="component" value="Unassembled WGS sequence"/>
</dbReference>
<keyword evidence="8" id="KW-1185">Reference proteome</keyword>
<dbReference type="GO" id="GO:0032993">
    <property type="term" value="C:protein-DNA complex"/>
    <property type="evidence" value="ECO:0007669"/>
    <property type="project" value="TreeGrafter"/>
</dbReference>
<feature type="domain" description="HTH lysR-type" evidence="6">
    <location>
        <begin position="1"/>
        <end position="58"/>
    </location>
</feature>
<dbReference type="GO" id="GO:0003700">
    <property type="term" value="F:DNA-binding transcription factor activity"/>
    <property type="evidence" value="ECO:0007669"/>
    <property type="project" value="InterPro"/>
</dbReference>
<dbReference type="InterPro" id="IPR036390">
    <property type="entry name" value="WH_DNA-bd_sf"/>
</dbReference>
<dbReference type="CDD" id="cd08414">
    <property type="entry name" value="PBP2_LTTR_aromatics_like"/>
    <property type="match status" value="1"/>
</dbReference>
<dbReference type="InterPro" id="IPR000847">
    <property type="entry name" value="LysR_HTH_N"/>
</dbReference>
<dbReference type="Gene3D" id="3.40.190.10">
    <property type="entry name" value="Periplasmic binding protein-like II"/>
    <property type="match status" value="2"/>
</dbReference>
<proteinExistence type="inferred from homology"/>
<dbReference type="GO" id="GO:0003677">
    <property type="term" value="F:DNA binding"/>
    <property type="evidence" value="ECO:0007669"/>
    <property type="project" value="UniProtKB-KW"/>
</dbReference>
<comment type="caution">
    <text evidence="7">The sequence shown here is derived from an EMBL/GenBank/DDBJ whole genome shotgun (WGS) entry which is preliminary data.</text>
</comment>
<dbReference type="Pfam" id="PF03466">
    <property type="entry name" value="LysR_substrate"/>
    <property type="match status" value="1"/>
</dbReference>
<dbReference type="PANTHER" id="PTHR30346:SF0">
    <property type="entry name" value="HCA OPERON TRANSCRIPTIONAL ACTIVATOR HCAR"/>
    <property type="match status" value="1"/>
</dbReference>
<comment type="similarity">
    <text evidence="1">Belongs to the LysR transcriptional regulatory family.</text>
</comment>
<dbReference type="Gene3D" id="1.10.10.10">
    <property type="entry name" value="Winged helix-like DNA-binding domain superfamily/Winged helix DNA-binding domain"/>
    <property type="match status" value="1"/>
</dbReference>
<keyword evidence="4" id="KW-0804">Transcription</keyword>
<name>A0A972SKE0_9BURK</name>
<dbReference type="PROSITE" id="PS50931">
    <property type="entry name" value="HTH_LYSR"/>
    <property type="match status" value="1"/>
</dbReference>
<dbReference type="InterPro" id="IPR036388">
    <property type="entry name" value="WH-like_DNA-bd_sf"/>
</dbReference>
<gene>
    <name evidence="7" type="ORF">GNZ13_19180</name>
</gene>
<dbReference type="FunFam" id="1.10.10.10:FF:000001">
    <property type="entry name" value="LysR family transcriptional regulator"/>
    <property type="match status" value="1"/>
</dbReference>
<keyword evidence="5" id="KW-1133">Transmembrane helix</keyword>
<evidence type="ECO:0000256" key="5">
    <source>
        <dbReference type="SAM" id="Phobius"/>
    </source>
</evidence>
<evidence type="ECO:0000256" key="4">
    <source>
        <dbReference type="ARBA" id="ARBA00023163"/>
    </source>
</evidence>
<keyword evidence="5" id="KW-0812">Transmembrane</keyword>
<evidence type="ECO:0000313" key="8">
    <source>
        <dbReference type="Proteomes" id="UP000655523"/>
    </source>
</evidence>
<keyword evidence="5" id="KW-0472">Membrane</keyword>
<reference evidence="7 8" key="1">
    <citation type="submission" date="2019-11" db="EMBL/GenBank/DDBJ databases">
        <title>Metabolism of dissolved organic matter in forest soils.</title>
        <authorList>
            <person name="Cyle K.T."/>
            <person name="Wilhelm R.C."/>
            <person name="Martinez C.E."/>
        </authorList>
    </citation>
    <scope>NUCLEOTIDE SEQUENCE [LARGE SCALE GENOMIC DNA]</scope>
    <source>
        <strain evidence="7 8">5N</strain>
    </source>
</reference>
<evidence type="ECO:0000313" key="7">
    <source>
        <dbReference type="EMBL" id="NPT56650.1"/>
    </source>
</evidence>
<organism evidence="7 8">
    <name type="scientific">Paraburkholderia elongata</name>
    <dbReference type="NCBI Taxonomy" id="2675747"/>
    <lineage>
        <taxon>Bacteria</taxon>
        <taxon>Pseudomonadati</taxon>
        <taxon>Pseudomonadota</taxon>
        <taxon>Betaproteobacteria</taxon>
        <taxon>Burkholderiales</taxon>
        <taxon>Burkholderiaceae</taxon>
        <taxon>Paraburkholderia</taxon>
    </lineage>
</organism>
<keyword evidence="3" id="KW-0238">DNA-binding</keyword>
<dbReference type="SUPFAM" id="SSF46785">
    <property type="entry name" value="Winged helix' DNA-binding domain"/>
    <property type="match status" value="1"/>
</dbReference>
<evidence type="ECO:0000256" key="2">
    <source>
        <dbReference type="ARBA" id="ARBA00023015"/>
    </source>
</evidence>
<dbReference type="PRINTS" id="PR00039">
    <property type="entry name" value="HTHLYSR"/>
</dbReference>
<dbReference type="RefSeq" id="WP_172167192.1">
    <property type="nucleotide sequence ID" value="NZ_WOEZ01000098.1"/>
</dbReference>
<accession>A0A972SKE0</accession>
<feature type="transmembrane region" description="Helical" evidence="5">
    <location>
        <begin position="229"/>
        <end position="248"/>
    </location>
</feature>
<evidence type="ECO:0000259" key="6">
    <source>
        <dbReference type="PROSITE" id="PS50931"/>
    </source>
</evidence>
<keyword evidence="2" id="KW-0805">Transcription regulation</keyword>
<evidence type="ECO:0000256" key="3">
    <source>
        <dbReference type="ARBA" id="ARBA00023125"/>
    </source>
</evidence>
<dbReference type="InterPro" id="IPR005119">
    <property type="entry name" value="LysR_subst-bd"/>
</dbReference>
<dbReference type="Pfam" id="PF00126">
    <property type="entry name" value="HTH_1"/>
    <property type="match status" value="1"/>
</dbReference>
<sequence>MDLRHLRYFVAVAEEEHFGRAAERLHIVQPALSMQIRSLEEELGGSLFQRTSRRVVLTEAGSILLADARRLLAQADRVRSDVQRSLKGEIGSVRIGFVGSAVYGGELIDDLRRFRQLYPEVEVHLDEVPPQQLAEALLNGELDVTYGPSVFLASDSRFRAERVGRWPLAVAVADDHPLASKRRVSARDLQAEQIILPVTEKDGEGSVATVRAILGDDVRIIESASSTTALFAMVAAGLGVAVIPAVLSRMAMPGLSMRPLSGVSNFAELVRLSRADETSGAVRAYMDCARSLKGAPAFKPRTTSDH</sequence>
<dbReference type="PANTHER" id="PTHR30346">
    <property type="entry name" value="TRANSCRIPTIONAL DUAL REGULATOR HCAR-RELATED"/>
    <property type="match status" value="1"/>
</dbReference>
<dbReference type="SUPFAM" id="SSF53850">
    <property type="entry name" value="Periplasmic binding protein-like II"/>
    <property type="match status" value="1"/>
</dbReference>
<dbReference type="AlphaFoldDB" id="A0A972SKE0"/>
<dbReference type="EMBL" id="WOEZ01000098">
    <property type="protein sequence ID" value="NPT56650.1"/>
    <property type="molecule type" value="Genomic_DNA"/>
</dbReference>
<evidence type="ECO:0000256" key="1">
    <source>
        <dbReference type="ARBA" id="ARBA00009437"/>
    </source>
</evidence>